<keyword evidence="2 7" id="KW-0479">Metal-binding</keyword>
<evidence type="ECO:0000256" key="2">
    <source>
        <dbReference type="ARBA" id="ARBA00022723"/>
    </source>
</evidence>
<evidence type="ECO:0000256" key="1">
    <source>
        <dbReference type="ARBA" id="ARBA00022722"/>
    </source>
</evidence>
<comment type="subunit">
    <text evidence="7">Homodimer, forms a heterotetramer with a Cas1 homodimer.</text>
</comment>
<comment type="similarity">
    <text evidence="7">Belongs to the CRISPR-associated endoribonuclease Cas2 protein family.</text>
</comment>
<evidence type="ECO:0000259" key="8">
    <source>
        <dbReference type="Pfam" id="PF08223"/>
    </source>
</evidence>
<evidence type="ECO:0000256" key="5">
    <source>
        <dbReference type="ARBA" id="ARBA00022842"/>
    </source>
</evidence>
<feature type="domain" description="Transcriptional repressor PaaX-like central Cas2-like" evidence="9">
    <location>
        <begin position="109"/>
        <end position="175"/>
    </location>
</feature>
<evidence type="ECO:0000259" key="9">
    <source>
        <dbReference type="Pfam" id="PF20803"/>
    </source>
</evidence>
<evidence type="ECO:0000313" key="10">
    <source>
        <dbReference type="EMBL" id="KKS80613.1"/>
    </source>
</evidence>
<dbReference type="NCBIfam" id="TIGR01573">
    <property type="entry name" value="cas2"/>
    <property type="match status" value="1"/>
</dbReference>
<dbReference type="HAMAP" id="MF_01471">
    <property type="entry name" value="Cas2"/>
    <property type="match status" value="1"/>
</dbReference>
<dbReference type="GO" id="GO:0051607">
    <property type="term" value="P:defense response to virus"/>
    <property type="evidence" value="ECO:0007669"/>
    <property type="project" value="UniProtKB-UniRule"/>
</dbReference>
<dbReference type="SUPFAM" id="SSF143430">
    <property type="entry name" value="TTP0101/SSO1404-like"/>
    <property type="match status" value="1"/>
</dbReference>
<feature type="binding site" evidence="7">
    <location>
        <position position="121"/>
    </location>
    <ligand>
        <name>Mg(2+)</name>
        <dbReference type="ChEBI" id="CHEBI:18420"/>
        <note>catalytic</note>
    </ligand>
</feature>
<dbReference type="InterPro" id="IPR048846">
    <property type="entry name" value="PaaX-like_central"/>
</dbReference>
<proteinExistence type="inferred from homology"/>
<comment type="caution">
    <text evidence="10">The sequence shown here is derived from an EMBL/GenBank/DDBJ whole genome shotgun (WGS) entry which is preliminary data.</text>
</comment>
<comment type="function">
    <text evidence="7">CRISPR (clustered regularly interspaced short palindromic repeat), is an adaptive immune system that provides protection against mobile genetic elements (viruses, transposable elements and conjugative plasmids). CRISPR clusters contain sequences complementary to antecedent mobile elements and target invading nucleic acids. CRISPR clusters are transcribed and processed into CRISPR RNA (crRNA). Functions as a ssRNA-specific endoribonuclease. Involved in the integration of spacer DNA into the CRISPR cassette.</text>
</comment>
<evidence type="ECO:0000313" key="11">
    <source>
        <dbReference type="Proteomes" id="UP000034213"/>
    </source>
</evidence>
<dbReference type="Gene3D" id="3.30.70.2650">
    <property type="match status" value="1"/>
</dbReference>
<dbReference type="PANTHER" id="PTHR30319:SF1">
    <property type="entry name" value="TRANSCRIPTIONAL REPRESSOR PAAX"/>
    <property type="match status" value="1"/>
</dbReference>
<dbReference type="GO" id="GO:0043571">
    <property type="term" value="P:maintenance of CRISPR repeat elements"/>
    <property type="evidence" value="ECO:0007669"/>
    <property type="project" value="UniProtKB-UniRule"/>
</dbReference>
<dbReference type="GO" id="GO:0046872">
    <property type="term" value="F:metal ion binding"/>
    <property type="evidence" value="ECO:0007669"/>
    <property type="project" value="UniProtKB-UniRule"/>
</dbReference>
<dbReference type="EC" id="3.1.-.-" evidence="7"/>
<dbReference type="GO" id="GO:0006351">
    <property type="term" value="P:DNA-templated transcription"/>
    <property type="evidence" value="ECO:0007669"/>
    <property type="project" value="TreeGrafter"/>
</dbReference>
<evidence type="ECO:0000256" key="7">
    <source>
        <dbReference type="HAMAP-Rule" id="MF_01471"/>
    </source>
</evidence>
<keyword evidence="6 7" id="KW-0051">Antiviral defense</keyword>
<dbReference type="InterPro" id="IPR021127">
    <property type="entry name" value="CRISPR_associated_Cas2"/>
</dbReference>
<reference evidence="10 11" key="1">
    <citation type="journal article" date="2015" name="Nature">
        <title>rRNA introns, odd ribosomes, and small enigmatic genomes across a large radiation of phyla.</title>
        <authorList>
            <person name="Brown C.T."/>
            <person name="Hug L.A."/>
            <person name="Thomas B.C."/>
            <person name="Sharon I."/>
            <person name="Castelle C.J."/>
            <person name="Singh A."/>
            <person name="Wilkins M.J."/>
            <person name="Williams K.H."/>
            <person name="Banfield J.F."/>
        </authorList>
    </citation>
    <scope>NUCLEOTIDE SEQUENCE [LARGE SCALE GENOMIC DNA]</scope>
</reference>
<name>A0A0G1F1C9_9BACT</name>
<keyword evidence="4 7" id="KW-0378">Hydrolase</keyword>
<keyword evidence="5 7" id="KW-0460">Magnesium</keyword>
<dbReference type="Pfam" id="PF08223">
    <property type="entry name" value="PaaX_C"/>
    <property type="match status" value="1"/>
</dbReference>
<keyword evidence="3 7" id="KW-0255">Endonuclease</keyword>
<accession>A0A0G1F1C9</accession>
<dbReference type="Gene3D" id="1.20.58.1460">
    <property type="match status" value="1"/>
</dbReference>
<keyword evidence="1 7" id="KW-0540">Nuclease</keyword>
<evidence type="ECO:0000256" key="6">
    <source>
        <dbReference type="ARBA" id="ARBA00023118"/>
    </source>
</evidence>
<dbReference type="Proteomes" id="UP000034213">
    <property type="component" value="Unassembled WGS sequence"/>
</dbReference>
<dbReference type="Pfam" id="PF20803">
    <property type="entry name" value="PaaX_M"/>
    <property type="match status" value="1"/>
</dbReference>
<dbReference type="AlphaFoldDB" id="A0A0G1F1C9"/>
<dbReference type="EMBL" id="LCEW01000002">
    <property type="protein sequence ID" value="KKS80613.1"/>
    <property type="molecule type" value="Genomic_DNA"/>
</dbReference>
<organism evidence="10 11">
    <name type="scientific">Candidatus Beckwithbacteria bacterium GW2011_GWA2_43_10</name>
    <dbReference type="NCBI Taxonomy" id="1618369"/>
    <lineage>
        <taxon>Bacteria</taxon>
        <taxon>Candidatus Beckwithiibacteriota</taxon>
    </lineage>
</organism>
<dbReference type="GO" id="GO:0004521">
    <property type="term" value="F:RNA endonuclease activity"/>
    <property type="evidence" value="ECO:0007669"/>
    <property type="project" value="InterPro"/>
</dbReference>
<sequence>MDKFERLARKRKIETLSWGLAFRMTDLVLLQLFLGLSLVARSRQAGKFLGGSFQKIHNNFDEEKIKRAFYALKKEGLVEYGKRLWLEPQITQEGKRRLAGFLPQYDPLRAWDKRLYLITYDIPEKERKNRDLLRRFLKKIGCGLLQESLWITPYNPKKIINEFVAEANLQELILISDMGKDGQIGQEDIRELINRVYNLNELNERYREFIHKHTEKKHPNMEVVSGFFSILKDDPQLPFELLPDDWRGEKAWQLVKPLLKNNV</sequence>
<evidence type="ECO:0000256" key="4">
    <source>
        <dbReference type="ARBA" id="ARBA00022801"/>
    </source>
</evidence>
<evidence type="ECO:0000256" key="3">
    <source>
        <dbReference type="ARBA" id="ARBA00022759"/>
    </source>
</evidence>
<protein>
    <recommendedName>
        <fullName evidence="7">CRISPR-associated endoribonuclease Cas2</fullName>
        <ecNumber evidence="7">3.1.-.-</ecNumber>
    </recommendedName>
</protein>
<dbReference type="GO" id="GO:0016787">
    <property type="term" value="F:hydrolase activity"/>
    <property type="evidence" value="ECO:0007669"/>
    <property type="project" value="UniProtKB-KW"/>
</dbReference>
<comment type="cofactor">
    <cofactor evidence="7">
        <name>Mg(2+)</name>
        <dbReference type="ChEBI" id="CHEBI:18420"/>
    </cofactor>
</comment>
<feature type="domain" description="Transcriptional repressor PaaX-like C-terminal" evidence="8">
    <location>
        <begin position="197"/>
        <end position="257"/>
    </location>
</feature>
<dbReference type="InterPro" id="IPR013225">
    <property type="entry name" value="PaaX_C"/>
</dbReference>
<dbReference type="PANTHER" id="PTHR30319">
    <property type="entry name" value="PHENYLACETIC ACID REGULATOR-RELATED TRANSCRIPTIONAL REPRESSOR"/>
    <property type="match status" value="1"/>
</dbReference>
<gene>
    <name evidence="7" type="primary">cas2</name>
    <name evidence="10" type="ORF">UV54_C0002G0025</name>
</gene>